<protein>
    <submittedName>
        <fullName evidence="2">Retinal-binding protein</fullName>
    </submittedName>
</protein>
<dbReference type="AlphaFoldDB" id="A0A1D2MEF7"/>
<proteinExistence type="predicted"/>
<dbReference type="STRING" id="48709.A0A1D2MEF7"/>
<dbReference type="GO" id="GO:0005737">
    <property type="term" value="C:cytoplasm"/>
    <property type="evidence" value="ECO:0007669"/>
    <property type="project" value="TreeGrafter"/>
</dbReference>
<dbReference type="CDD" id="cd00170">
    <property type="entry name" value="SEC14"/>
    <property type="match status" value="1"/>
</dbReference>
<dbReference type="EMBL" id="LJIJ01001595">
    <property type="protein sequence ID" value="ODM91313.1"/>
    <property type="molecule type" value="Genomic_DNA"/>
</dbReference>
<sequence length="157" mass="18142">MNYFRGRGSWDLRAAAFSGHSTQLIRYIESIMEDAATTIRKFQSEGKNVSQFDYIVNMENYNVVQQGCRQCLPFYVTLVNSAESHYPNLANKIWLINTPPIFQVVLRLLRPLMSPVTQEVVKVFGQDKVKWKKALIEIADKSQLRPEYGGTFMQDKE</sequence>
<keyword evidence="3" id="KW-1185">Reference proteome</keyword>
<accession>A0A1D2MEF7</accession>
<evidence type="ECO:0000313" key="3">
    <source>
        <dbReference type="Proteomes" id="UP000094527"/>
    </source>
</evidence>
<dbReference type="Pfam" id="PF00650">
    <property type="entry name" value="CRAL_TRIO"/>
    <property type="match status" value="1"/>
</dbReference>
<organism evidence="2 3">
    <name type="scientific">Orchesella cincta</name>
    <name type="common">Springtail</name>
    <name type="synonym">Podura cincta</name>
    <dbReference type="NCBI Taxonomy" id="48709"/>
    <lineage>
        <taxon>Eukaryota</taxon>
        <taxon>Metazoa</taxon>
        <taxon>Ecdysozoa</taxon>
        <taxon>Arthropoda</taxon>
        <taxon>Hexapoda</taxon>
        <taxon>Collembola</taxon>
        <taxon>Entomobryomorpha</taxon>
        <taxon>Entomobryoidea</taxon>
        <taxon>Orchesellidae</taxon>
        <taxon>Orchesellinae</taxon>
        <taxon>Orchesella</taxon>
    </lineage>
</organism>
<gene>
    <name evidence="2" type="ORF">Ocin01_15368</name>
</gene>
<dbReference type="Proteomes" id="UP000094527">
    <property type="component" value="Unassembled WGS sequence"/>
</dbReference>
<dbReference type="InterPro" id="IPR001251">
    <property type="entry name" value="CRAL-TRIO_dom"/>
</dbReference>
<dbReference type="OrthoDB" id="1434354at2759"/>
<dbReference type="InterPro" id="IPR051064">
    <property type="entry name" value="SEC14/CRAL-TRIO_domain"/>
</dbReference>
<dbReference type="PANTHER" id="PTHR23324:SF83">
    <property type="entry name" value="SEC14-LIKE PROTEIN 2"/>
    <property type="match status" value="1"/>
</dbReference>
<reference evidence="2 3" key="1">
    <citation type="journal article" date="2016" name="Genome Biol. Evol.">
        <title>Gene Family Evolution Reflects Adaptation to Soil Environmental Stressors in the Genome of the Collembolan Orchesella cincta.</title>
        <authorList>
            <person name="Faddeeva-Vakhrusheva A."/>
            <person name="Derks M.F."/>
            <person name="Anvar S.Y."/>
            <person name="Agamennone V."/>
            <person name="Suring W."/>
            <person name="Smit S."/>
            <person name="van Straalen N.M."/>
            <person name="Roelofs D."/>
        </authorList>
    </citation>
    <scope>NUCLEOTIDE SEQUENCE [LARGE SCALE GENOMIC DNA]</scope>
    <source>
        <tissue evidence="2">Mixed pool</tissue>
    </source>
</reference>
<dbReference type="PANTHER" id="PTHR23324">
    <property type="entry name" value="SEC14 RELATED PROTEIN"/>
    <property type="match status" value="1"/>
</dbReference>
<name>A0A1D2MEF7_ORCCI</name>
<dbReference type="InterPro" id="IPR036865">
    <property type="entry name" value="CRAL-TRIO_dom_sf"/>
</dbReference>
<dbReference type="SMART" id="SM00516">
    <property type="entry name" value="SEC14"/>
    <property type="match status" value="1"/>
</dbReference>
<dbReference type="Gene3D" id="3.40.525.10">
    <property type="entry name" value="CRAL-TRIO lipid binding domain"/>
    <property type="match status" value="1"/>
</dbReference>
<comment type="caution">
    <text evidence="2">The sequence shown here is derived from an EMBL/GenBank/DDBJ whole genome shotgun (WGS) entry which is preliminary data.</text>
</comment>
<dbReference type="SUPFAM" id="SSF52087">
    <property type="entry name" value="CRAL/TRIO domain"/>
    <property type="match status" value="1"/>
</dbReference>
<feature type="domain" description="CRAL-TRIO" evidence="1">
    <location>
        <begin position="24"/>
        <end position="156"/>
    </location>
</feature>
<dbReference type="PROSITE" id="PS50191">
    <property type="entry name" value="CRAL_TRIO"/>
    <property type="match status" value="1"/>
</dbReference>
<evidence type="ECO:0000259" key="1">
    <source>
        <dbReference type="PROSITE" id="PS50191"/>
    </source>
</evidence>
<evidence type="ECO:0000313" key="2">
    <source>
        <dbReference type="EMBL" id="ODM91313.1"/>
    </source>
</evidence>